<dbReference type="Pfam" id="PF01535">
    <property type="entry name" value="PPR"/>
    <property type="match status" value="3"/>
</dbReference>
<proteinExistence type="inferred from homology"/>
<feature type="repeat" description="PPR" evidence="3">
    <location>
        <begin position="147"/>
        <end position="181"/>
    </location>
</feature>
<dbReference type="AlphaFoldDB" id="A0AA38LC66"/>
<dbReference type="Gene3D" id="1.25.40.10">
    <property type="entry name" value="Tetratricopeptide repeat domain"/>
    <property type="match status" value="5"/>
</dbReference>
<protein>
    <recommendedName>
        <fullName evidence="6">Pentatricopeptide repeat-containing protein</fullName>
    </recommendedName>
</protein>
<dbReference type="SUPFAM" id="SSF48452">
    <property type="entry name" value="TPR-like"/>
    <property type="match status" value="1"/>
</dbReference>
<name>A0AA38LC66_TAXCH</name>
<sequence>MAIAITVGMTQPCRLNLHWKNNTKHKEREAKAMQMLQFQASLESNTKANRKTSPHLLRKLCKQGRLKEALHILREMEQPADHFTYTFLLQECIKKKAFSLGKLIHTHLNEIGFVPDTVLANTLLNMYAKCGRMLDARKMFDEMPERDECSWNVIIAAYSRHGFAEEALTLFHQMQQTDLQPNQFAYSSVLSACAKLAALEQGMEIHKQVISSGCATDVFLDCALIELYAKCGRVEKAHQLFEKMLQPNVVSGNIMIAAYGQNGRMEEAGKVFQDMPKRDVITWNAMITGFMQNGCVDEAQKLFRTIPKRNVVSWTAMIAGYAQNGRSEEALKSFLQMQRTGMKPDAQTFASALTACANMAALQHGMEIHDEIVKSGFQYDVFVNNALLDMYAKCGDIEKTHNLFDKMPKRNVVTWSTMIGGYAMHGLGMEAIKLFEEMQICGTKPNHVTLLCVLMACCHAGLVEKGLQYFHTMSECYDVKPAMEHYGCMVDLFGRAGHLNTARDFIYKMPIKPDATVWGSLLGACSVHKNVGLGKLAAERLLELEPDNATAYVVLSNIYAAAGMWEDHENTRRMITDEMDKKLPGHSWIEVNKQVHSFLADDS</sequence>
<evidence type="ECO:0000313" key="5">
    <source>
        <dbReference type="Proteomes" id="UP000824469"/>
    </source>
</evidence>
<dbReference type="Pfam" id="PF20431">
    <property type="entry name" value="E_motif"/>
    <property type="match status" value="1"/>
</dbReference>
<dbReference type="EMBL" id="JAHRHJ020000004">
    <property type="protein sequence ID" value="KAH9318561.1"/>
    <property type="molecule type" value="Genomic_DNA"/>
</dbReference>
<feature type="repeat" description="PPR" evidence="3">
    <location>
        <begin position="248"/>
        <end position="282"/>
    </location>
</feature>
<accession>A0AA38LC66</accession>
<feature type="repeat" description="PPR" evidence="3">
    <location>
        <begin position="310"/>
        <end position="344"/>
    </location>
</feature>
<dbReference type="InterPro" id="IPR002885">
    <property type="entry name" value="PPR_rpt"/>
</dbReference>
<dbReference type="InterPro" id="IPR046960">
    <property type="entry name" value="PPR_At4g14850-like_plant"/>
</dbReference>
<dbReference type="PANTHER" id="PTHR47926:SF347">
    <property type="entry name" value="PENTATRICOPEPTIDE REPEAT-CONTAINING PROTEIN"/>
    <property type="match status" value="1"/>
</dbReference>
<reference evidence="4 5" key="1">
    <citation type="journal article" date="2021" name="Nat. Plants">
        <title>The Taxus genome provides insights into paclitaxel biosynthesis.</title>
        <authorList>
            <person name="Xiong X."/>
            <person name="Gou J."/>
            <person name="Liao Q."/>
            <person name="Li Y."/>
            <person name="Zhou Q."/>
            <person name="Bi G."/>
            <person name="Li C."/>
            <person name="Du R."/>
            <person name="Wang X."/>
            <person name="Sun T."/>
            <person name="Guo L."/>
            <person name="Liang H."/>
            <person name="Lu P."/>
            <person name="Wu Y."/>
            <person name="Zhang Z."/>
            <person name="Ro D.K."/>
            <person name="Shang Y."/>
            <person name="Huang S."/>
            <person name="Yan J."/>
        </authorList>
    </citation>
    <scope>NUCLEOTIDE SEQUENCE [LARGE SCALE GENOMIC DNA]</scope>
    <source>
        <strain evidence="4">Ta-2019</strain>
    </source>
</reference>
<feature type="repeat" description="PPR" evidence="3">
    <location>
        <begin position="182"/>
        <end position="216"/>
    </location>
</feature>
<dbReference type="Proteomes" id="UP000824469">
    <property type="component" value="Unassembled WGS sequence"/>
</dbReference>
<dbReference type="FunFam" id="1.25.40.10:FF:001093">
    <property type="entry name" value="Pentatricopeptide repeat-containing protein At2g34400"/>
    <property type="match status" value="1"/>
</dbReference>
<feature type="repeat" description="PPR" evidence="3">
    <location>
        <begin position="380"/>
        <end position="410"/>
    </location>
</feature>
<gene>
    <name evidence="4" type="ORF">KI387_020330</name>
</gene>
<organism evidence="4 5">
    <name type="scientific">Taxus chinensis</name>
    <name type="common">Chinese yew</name>
    <name type="synonym">Taxus wallichiana var. chinensis</name>
    <dbReference type="NCBI Taxonomy" id="29808"/>
    <lineage>
        <taxon>Eukaryota</taxon>
        <taxon>Viridiplantae</taxon>
        <taxon>Streptophyta</taxon>
        <taxon>Embryophyta</taxon>
        <taxon>Tracheophyta</taxon>
        <taxon>Spermatophyta</taxon>
        <taxon>Pinopsida</taxon>
        <taxon>Pinidae</taxon>
        <taxon>Conifers II</taxon>
        <taxon>Cupressales</taxon>
        <taxon>Taxaceae</taxon>
        <taxon>Taxus</taxon>
    </lineage>
</organism>
<dbReference type="OMA" id="WEDHENT"/>
<dbReference type="Pfam" id="PF13041">
    <property type="entry name" value="PPR_2"/>
    <property type="match status" value="4"/>
</dbReference>
<dbReference type="FunFam" id="1.25.40.10:FF:000333">
    <property type="entry name" value="Pentatricopeptide repeat-containing protein"/>
    <property type="match status" value="1"/>
</dbReference>
<dbReference type="FunFam" id="1.25.40.10:FF:000344">
    <property type="entry name" value="Pentatricopeptide repeat-containing protein"/>
    <property type="match status" value="1"/>
</dbReference>
<dbReference type="GO" id="GO:0003723">
    <property type="term" value="F:RNA binding"/>
    <property type="evidence" value="ECO:0007669"/>
    <property type="project" value="InterPro"/>
</dbReference>
<evidence type="ECO:0000256" key="2">
    <source>
        <dbReference type="ARBA" id="ARBA00022737"/>
    </source>
</evidence>
<keyword evidence="5" id="KW-1185">Reference proteome</keyword>
<dbReference type="PROSITE" id="PS51375">
    <property type="entry name" value="PPR"/>
    <property type="match status" value="8"/>
</dbReference>
<feature type="repeat" description="PPR" evidence="3">
    <location>
        <begin position="217"/>
        <end position="247"/>
    </location>
</feature>
<dbReference type="NCBIfam" id="TIGR00756">
    <property type="entry name" value="PPR"/>
    <property type="match status" value="8"/>
</dbReference>
<evidence type="ECO:0000256" key="1">
    <source>
        <dbReference type="ARBA" id="ARBA00006643"/>
    </source>
</evidence>
<dbReference type="GO" id="GO:0009451">
    <property type="term" value="P:RNA modification"/>
    <property type="evidence" value="ECO:0007669"/>
    <property type="project" value="InterPro"/>
</dbReference>
<dbReference type="PANTHER" id="PTHR47926">
    <property type="entry name" value="PENTATRICOPEPTIDE REPEAT-CONTAINING PROTEIN"/>
    <property type="match status" value="1"/>
</dbReference>
<comment type="similarity">
    <text evidence="1">Belongs to the PPR family. PCMP-H subfamily.</text>
</comment>
<evidence type="ECO:0000313" key="4">
    <source>
        <dbReference type="EMBL" id="KAH9318561.1"/>
    </source>
</evidence>
<feature type="repeat" description="PPR" evidence="3">
    <location>
        <begin position="116"/>
        <end position="146"/>
    </location>
</feature>
<evidence type="ECO:0000256" key="3">
    <source>
        <dbReference type="PROSITE-ProRule" id="PRU00708"/>
    </source>
</evidence>
<keyword evidence="2" id="KW-0677">Repeat</keyword>
<comment type="caution">
    <text evidence="4">The sequence shown here is derived from an EMBL/GenBank/DDBJ whole genome shotgun (WGS) entry which is preliminary data.</text>
</comment>
<dbReference type="InterPro" id="IPR046848">
    <property type="entry name" value="E_motif"/>
</dbReference>
<dbReference type="InterPro" id="IPR011990">
    <property type="entry name" value="TPR-like_helical_dom_sf"/>
</dbReference>
<feature type="repeat" description="PPR" evidence="3">
    <location>
        <begin position="411"/>
        <end position="445"/>
    </location>
</feature>
<evidence type="ECO:0008006" key="6">
    <source>
        <dbReference type="Google" id="ProtNLM"/>
    </source>
</evidence>